<dbReference type="RefSeq" id="WP_247261991.1">
    <property type="nucleotide sequence ID" value="NZ_JALJQZ010000032.1"/>
</dbReference>
<keyword evidence="2 7" id="KW-0813">Transport</keyword>
<reference evidence="10" key="1">
    <citation type="journal article" date="2019" name="Int. J. Syst. Evol. Microbiol.">
        <title>The Global Catalogue of Microorganisms (GCM) 10K type strain sequencing project: providing services to taxonomists for standard genome sequencing and annotation.</title>
        <authorList>
            <consortium name="The Broad Institute Genomics Platform"/>
            <consortium name="The Broad Institute Genome Sequencing Center for Infectious Disease"/>
            <person name="Wu L."/>
            <person name="Ma J."/>
        </authorList>
    </citation>
    <scope>NUCLEOTIDE SEQUENCE [LARGE SCALE GENOMIC DNA]</scope>
    <source>
        <strain evidence="10">TBRC 5781</strain>
    </source>
</reference>
<dbReference type="PANTHER" id="PTHR36964">
    <property type="entry name" value="PROTEIN-METHIONINE-SULFOXIDE REDUCTASE HEME-BINDING SUBUNIT MSRQ"/>
    <property type="match status" value="1"/>
</dbReference>
<sequence length="214" mass="24480">MPSFAALPRRLHGPSVRALYFLGLLPAAWYLYQAMTGGLGFNPVKGLEHLLGIWALRFLIVALFVTPLRDLTGINWLRYRRALGLLGFYYVLFHFTVYVVLDLRLDIHAVWADIVRRPYITIGMACLILLLPLAATSNGWSIRRLGPRWNTLHKLSYLILAGAVLHFVLARKSLTLEPAVYIAIAAVLLSYRIVRKPVLRWKRPKRQNQPVRQT</sequence>
<dbReference type="PANTHER" id="PTHR36964:SF1">
    <property type="entry name" value="PROTEIN-METHIONINE-SULFOXIDE REDUCTASE HEME-BINDING SUBUNIT MSRQ"/>
    <property type="match status" value="1"/>
</dbReference>
<keyword evidence="7" id="KW-0285">Flavoprotein</keyword>
<comment type="cofactor">
    <cofactor evidence="7">
        <name>heme b</name>
        <dbReference type="ChEBI" id="CHEBI:60344"/>
    </cofactor>
    <text evidence="7">Binds 1 heme b (iron(II)-protoporphyrin IX) group per subunit.</text>
</comment>
<comment type="cofactor">
    <cofactor evidence="7">
        <name>FMN</name>
        <dbReference type="ChEBI" id="CHEBI:58210"/>
    </cofactor>
    <text evidence="7">Binds 1 FMN per subunit.</text>
</comment>
<feature type="transmembrane region" description="Helical" evidence="7">
    <location>
        <begin position="52"/>
        <end position="71"/>
    </location>
</feature>
<keyword evidence="5 7" id="KW-0408">Iron</keyword>
<proteinExistence type="inferred from homology"/>
<comment type="function">
    <text evidence="7">Part of the MsrPQ system that repairs oxidized periplasmic proteins containing methionine sulfoxide residues (Met-O), using respiratory chain electrons. Thus protects these proteins from oxidative-stress damage caused by reactive species of oxygen and chlorine generated by the host defense mechanisms. MsrPQ is essential for the maintenance of envelope integrity under bleach stress, rescuing a wide series of structurally unrelated periplasmic proteins from methionine oxidation. MsrQ provides electrons for reduction to the reductase catalytic subunit MsrP, using the quinone pool of the respiratory chain.</text>
</comment>
<dbReference type="NCBIfam" id="NF003833">
    <property type="entry name" value="PRK05419.1-5"/>
    <property type="match status" value="1"/>
</dbReference>
<keyword evidence="6 7" id="KW-0472">Membrane</keyword>
<organism evidence="9 10">
    <name type="scientific">Rhizobium lemnae</name>
    <dbReference type="NCBI Taxonomy" id="1214924"/>
    <lineage>
        <taxon>Bacteria</taxon>
        <taxon>Pseudomonadati</taxon>
        <taxon>Pseudomonadota</taxon>
        <taxon>Alphaproteobacteria</taxon>
        <taxon>Hyphomicrobiales</taxon>
        <taxon>Rhizobiaceae</taxon>
        <taxon>Rhizobium/Agrobacterium group</taxon>
        <taxon>Rhizobium</taxon>
    </lineage>
</organism>
<gene>
    <name evidence="7 9" type="primary">msrQ</name>
    <name evidence="9" type="ORF">ACFOVS_08445</name>
</gene>
<comment type="similarity">
    <text evidence="7">Belongs to the MsrQ family.</text>
</comment>
<evidence type="ECO:0000256" key="4">
    <source>
        <dbReference type="ARBA" id="ARBA00022989"/>
    </source>
</evidence>
<evidence type="ECO:0000256" key="1">
    <source>
        <dbReference type="ARBA" id="ARBA00004141"/>
    </source>
</evidence>
<evidence type="ECO:0000256" key="6">
    <source>
        <dbReference type="ARBA" id="ARBA00023136"/>
    </source>
</evidence>
<evidence type="ECO:0000256" key="7">
    <source>
        <dbReference type="HAMAP-Rule" id="MF_01207"/>
    </source>
</evidence>
<evidence type="ECO:0000259" key="8">
    <source>
        <dbReference type="Pfam" id="PF01794"/>
    </source>
</evidence>
<keyword evidence="4 7" id="KW-1133">Transmembrane helix</keyword>
<evidence type="ECO:0000256" key="3">
    <source>
        <dbReference type="ARBA" id="ARBA00022692"/>
    </source>
</evidence>
<feature type="transmembrane region" description="Helical" evidence="7">
    <location>
        <begin position="83"/>
        <end position="101"/>
    </location>
</feature>
<keyword evidence="7" id="KW-0479">Metal-binding</keyword>
<evidence type="ECO:0000313" key="9">
    <source>
        <dbReference type="EMBL" id="MFC3968155.1"/>
    </source>
</evidence>
<dbReference type="Proteomes" id="UP001595697">
    <property type="component" value="Unassembled WGS sequence"/>
</dbReference>
<keyword evidence="10" id="KW-1185">Reference proteome</keyword>
<evidence type="ECO:0000313" key="10">
    <source>
        <dbReference type="Proteomes" id="UP001595697"/>
    </source>
</evidence>
<keyword evidence="3 7" id="KW-0812">Transmembrane</keyword>
<protein>
    <recommendedName>
        <fullName evidence="7">Protein-methionine-sulfoxide reductase heme-binding subunit MsrQ</fullName>
    </recommendedName>
    <alternativeName>
        <fullName evidence="7">Flavocytochrome MsrQ</fullName>
    </alternativeName>
</protein>
<keyword evidence="7" id="KW-0288">FMN</keyword>
<comment type="subunit">
    <text evidence="7">Heterodimer of a catalytic subunit (MsrP) and a heme-binding subunit (MsrQ).</text>
</comment>
<dbReference type="Pfam" id="PF01794">
    <property type="entry name" value="Ferric_reduct"/>
    <property type="match status" value="1"/>
</dbReference>
<dbReference type="InterPro" id="IPR013130">
    <property type="entry name" value="Fe3_Rdtase_TM_dom"/>
</dbReference>
<comment type="subcellular location">
    <subcellularLocation>
        <location evidence="7">Cell membrane</location>
        <topology evidence="7">Multi-pass membrane protein</topology>
    </subcellularLocation>
    <subcellularLocation>
        <location evidence="1">Membrane</location>
        <topology evidence="1">Multi-pass membrane protein</topology>
    </subcellularLocation>
</comment>
<keyword evidence="7" id="KW-1003">Cell membrane</keyword>
<feature type="domain" description="Ferric oxidoreductase" evidence="8">
    <location>
        <begin position="51"/>
        <end position="163"/>
    </location>
</feature>
<evidence type="ECO:0000256" key="2">
    <source>
        <dbReference type="ARBA" id="ARBA00022448"/>
    </source>
</evidence>
<name>A0ABV8E8A9_9HYPH</name>
<keyword evidence="7" id="KW-0249">Electron transport</keyword>
<feature type="transmembrane region" description="Helical" evidence="7">
    <location>
        <begin position="152"/>
        <end position="170"/>
    </location>
</feature>
<comment type="caution">
    <text evidence="9">The sequence shown here is derived from an EMBL/GenBank/DDBJ whole genome shotgun (WGS) entry which is preliminary data.</text>
</comment>
<dbReference type="HAMAP" id="MF_01207">
    <property type="entry name" value="MsrQ"/>
    <property type="match status" value="1"/>
</dbReference>
<feature type="transmembrane region" description="Helical" evidence="7">
    <location>
        <begin position="176"/>
        <end position="194"/>
    </location>
</feature>
<keyword evidence="7" id="KW-0349">Heme</keyword>
<accession>A0ABV8E8A9</accession>
<dbReference type="InterPro" id="IPR022837">
    <property type="entry name" value="MsrQ-like"/>
</dbReference>
<evidence type="ECO:0000256" key="5">
    <source>
        <dbReference type="ARBA" id="ARBA00023004"/>
    </source>
</evidence>
<feature type="transmembrane region" description="Helical" evidence="7">
    <location>
        <begin position="121"/>
        <end position="140"/>
    </location>
</feature>
<dbReference type="EMBL" id="JBHSBD010000030">
    <property type="protein sequence ID" value="MFC3968155.1"/>
    <property type="molecule type" value="Genomic_DNA"/>
</dbReference>
<feature type="transmembrane region" description="Helical" evidence="7">
    <location>
        <begin position="16"/>
        <end position="32"/>
    </location>
</feature>